<evidence type="ECO:0000313" key="1">
    <source>
        <dbReference type="EMBL" id="KAF5180803.1"/>
    </source>
</evidence>
<evidence type="ECO:0000313" key="2">
    <source>
        <dbReference type="Proteomes" id="UP000554482"/>
    </source>
</evidence>
<reference evidence="1 2" key="1">
    <citation type="submission" date="2020-06" db="EMBL/GenBank/DDBJ databases">
        <title>Transcriptomic and genomic resources for Thalictrum thalictroides and T. hernandezii: Facilitating candidate gene discovery in an emerging model plant lineage.</title>
        <authorList>
            <person name="Arias T."/>
            <person name="Riano-Pachon D.M."/>
            <person name="Di Stilio V.S."/>
        </authorList>
    </citation>
    <scope>NUCLEOTIDE SEQUENCE [LARGE SCALE GENOMIC DNA]</scope>
    <source>
        <strain evidence="2">cv. WT478/WT964</strain>
        <tissue evidence="1">Leaves</tissue>
    </source>
</reference>
<protein>
    <submittedName>
        <fullName evidence="1">Uncharacterized protein</fullName>
    </submittedName>
</protein>
<gene>
    <name evidence="1" type="ORF">FRX31_029612</name>
</gene>
<proteinExistence type="predicted"/>
<name>A0A7J6V788_THATH</name>
<dbReference type="AlphaFoldDB" id="A0A7J6V788"/>
<dbReference type="Proteomes" id="UP000554482">
    <property type="component" value="Unassembled WGS sequence"/>
</dbReference>
<dbReference type="EMBL" id="JABWDY010036965">
    <property type="protein sequence ID" value="KAF5180803.1"/>
    <property type="molecule type" value="Genomic_DNA"/>
</dbReference>
<sequence length="84" mass="9755">MNNTEEQSIFHIRTNDNIYNLLFSSYKIISRPGGTIDQGYGKVRNDMAKRTEINSQLKLLSVKDRRLRKILKLKTKDVNADQEA</sequence>
<organism evidence="1 2">
    <name type="scientific">Thalictrum thalictroides</name>
    <name type="common">Rue-anemone</name>
    <name type="synonym">Anemone thalictroides</name>
    <dbReference type="NCBI Taxonomy" id="46969"/>
    <lineage>
        <taxon>Eukaryota</taxon>
        <taxon>Viridiplantae</taxon>
        <taxon>Streptophyta</taxon>
        <taxon>Embryophyta</taxon>
        <taxon>Tracheophyta</taxon>
        <taxon>Spermatophyta</taxon>
        <taxon>Magnoliopsida</taxon>
        <taxon>Ranunculales</taxon>
        <taxon>Ranunculaceae</taxon>
        <taxon>Thalictroideae</taxon>
        <taxon>Thalictrum</taxon>
    </lineage>
</organism>
<accession>A0A7J6V788</accession>
<comment type="caution">
    <text evidence="1">The sequence shown here is derived from an EMBL/GenBank/DDBJ whole genome shotgun (WGS) entry which is preliminary data.</text>
</comment>
<keyword evidence="2" id="KW-1185">Reference proteome</keyword>